<evidence type="ECO:0000256" key="1">
    <source>
        <dbReference type="SAM" id="Phobius"/>
    </source>
</evidence>
<dbReference type="RefSeq" id="WP_166290438.1">
    <property type="nucleotide sequence ID" value="NZ_CP049863.1"/>
</dbReference>
<gene>
    <name evidence="2" type="ORF">G7068_06610</name>
</gene>
<keyword evidence="3" id="KW-1185">Reference proteome</keyword>
<keyword evidence="1" id="KW-0472">Membrane</keyword>
<keyword evidence="1" id="KW-0812">Transmembrane</keyword>
<sequence>MLTPDLMAHLIDIEGVRDIEFVDDRIILYFPVRVMYANGQLDDAATLVRAVESTLRRQTELYSDSTQEAGLHKDPFRRAQLTTHQAQSRVISNTGRRIRTRATKWQRAGQILGGTAMALAAAYWVTTVASTLLP</sequence>
<name>A0A6G7XEL0_9MICO</name>
<proteinExistence type="predicted"/>
<evidence type="ECO:0000313" key="2">
    <source>
        <dbReference type="EMBL" id="QIK62906.1"/>
    </source>
</evidence>
<evidence type="ECO:0000313" key="3">
    <source>
        <dbReference type="Proteomes" id="UP000502677"/>
    </source>
</evidence>
<dbReference type="Proteomes" id="UP000502677">
    <property type="component" value="Chromosome"/>
</dbReference>
<dbReference type="EMBL" id="CP049863">
    <property type="protein sequence ID" value="QIK62906.1"/>
    <property type="molecule type" value="Genomic_DNA"/>
</dbReference>
<feature type="transmembrane region" description="Helical" evidence="1">
    <location>
        <begin position="111"/>
        <end position="133"/>
    </location>
</feature>
<keyword evidence="1" id="KW-1133">Transmembrane helix</keyword>
<protein>
    <submittedName>
        <fullName evidence="2">Uncharacterized protein</fullName>
    </submittedName>
</protein>
<dbReference type="AlphaFoldDB" id="A0A6G7XEL0"/>
<organism evidence="2 3">
    <name type="scientific">Leucobacter viscericola</name>
    <dbReference type="NCBI Taxonomy" id="2714935"/>
    <lineage>
        <taxon>Bacteria</taxon>
        <taxon>Bacillati</taxon>
        <taxon>Actinomycetota</taxon>
        <taxon>Actinomycetes</taxon>
        <taxon>Micrococcales</taxon>
        <taxon>Microbacteriaceae</taxon>
        <taxon>Leucobacter</taxon>
    </lineage>
</organism>
<dbReference type="KEGG" id="lvi:G7068_06610"/>
<reference evidence="2 3" key="1">
    <citation type="submission" date="2020-03" db="EMBL/GenBank/DDBJ databases">
        <title>Leucobacter sp. nov., isolated from beetles.</title>
        <authorList>
            <person name="Hyun D.-W."/>
            <person name="Bae J.-W."/>
        </authorList>
    </citation>
    <scope>NUCLEOTIDE SEQUENCE [LARGE SCALE GENOMIC DNA]</scope>
    <source>
        <strain evidence="2 3">HDW9C</strain>
    </source>
</reference>
<accession>A0A6G7XEL0</accession>